<reference evidence="1" key="1">
    <citation type="submission" date="2021-08" db="EMBL/GenBank/DDBJ databases">
        <title>Novel anaerobic bacterium isolated from sea squirt in East Sea, Republic of Korea.</title>
        <authorList>
            <person name="Nguyen T.H."/>
            <person name="Li Z."/>
            <person name="Lee Y.-J."/>
            <person name="Ko J."/>
            <person name="Kim S.-G."/>
        </authorList>
    </citation>
    <scope>NUCLEOTIDE SEQUENCE</scope>
    <source>
        <strain evidence="1">KCTC 25031</strain>
    </source>
</reference>
<proteinExistence type="predicted"/>
<name>A0AC61NQF0_9BACT</name>
<keyword evidence="1" id="KW-0067">ATP-binding</keyword>
<keyword evidence="1" id="KW-0378">Hydrolase</keyword>
<keyword evidence="1" id="KW-0547">Nucleotide-binding</keyword>
<evidence type="ECO:0000313" key="1">
    <source>
        <dbReference type="EMBL" id="QZE15897.1"/>
    </source>
</evidence>
<dbReference type="Proteomes" id="UP000826212">
    <property type="component" value="Chromosome"/>
</dbReference>
<organism evidence="1 2">
    <name type="scientific">Halosquirtibacter laminarini</name>
    <dbReference type="NCBI Taxonomy" id="3374600"/>
    <lineage>
        <taxon>Bacteria</taxon>
        <taxon>Pseudomonadati</taxon>
        <taxon>Bacteroidota</taxon>
        <taxon>Bacteroidia</taxon>
        <taxon>Marinilabiliales</taxon>
        <taxon>Prolixibacteraceae</taxon>
        <taxon>Halosquirtibacter</taxon>
    </lineage>
</organism>
<protein>
    <submittedName>
        <fullName evidence="1">DEAD/DEAH box helicase family protein</fullName>
    </submittedName>
</protein>
<evidence type="ECO:0000313" key="2">
    <source>
        <dbReference type="Proteomes" id="UP000826212"/>
    </source>
</evidence>
<keyword evidence="1" id="KW-0347">Helicase</keyword>
<sequence length="745" mass="85502">MKSLKNITYPATCEYRSNRYYAPVHFFVDAFGVSKSLDLLLGYFSSTALNALALGFVPFLIEGGKMRMVINDVLSSDDKGAIIDGFADKSLKSRSILTIIDDLRSLSHPGKHTLNCLSWMIANDRLNIKIVRPKYTKGIMHVKSGVFSDGNDKVAFKGSCNFTAQGILGNIEEVSVKQSWNSKVDANSVVETQEYFDEVFGEMDETLEYLDPESVQEAIVDGASKMTLEELMIEEQSLLKEFYSEVENDHLLENKFDQLNETIAIYQTSPRFPFPQGPRVYQKEAYEAWCKNDKKGVFAMATGTGKTITALNCLLNEYQINQKYQALIFVPSIALIQQWEKECKQFNFKNIIKVCSGENWMPKLSKLSLQRRLDPSHSFVIITTYKSFLSKKFKNFHHVFSKNDLLIADEAHNMGSAQFLTSLSGIKIQNRIALSATLHRQYDEIGNKKINEFFESNPPYTFSYDMKAAIENDVLCQYDYFPHVVYLTSEELSEYAEISTKLYKFFDGSTGKFKKDPVVDMLLLKRKRIIHKAENKKVMFERISREEYSKRNSLKYSLVYVPEGYEVHSDNDVNECYDSMEELKLLNQYTKIVSSINKNIIVHQFTADTKNRESTLKDFGEGKIDVLTSMKCLDEGVDVPRTELAFFCASTGNPKQFVQRRGRVLRTHKDKHIAIIHDLIVVPECTDHSDATFPMQQSLVKSELERVVNFSFLARNKFHTFNELKEVCTHFKINLFTVEENIQDK</sequence>
<gene>
    <name evidence="1" type="ORF">K4L44_08710</name>
</gene>
<accession>A0AC61NQF0</accession>
<dbReference type="EMBL" id="CP081303">
    <property type="protein sequence ID" value="QZE15897.1"/>
    <property type="molecule type" value="Genomic_DNA"/>
</dbReference>
<keyword evidence="2" id="KW-1185">Reference proteome</keyword>